<keyword evidence="2 5" id="KW-0812">Transmembrane</keyword>
<gene>
    <name evidence="6" type="ORF">GCM10020260_16070</name>
</gene>
<proteinExistence type="predicted"/>
<dbReference type="RefSeq" id="WP_344720038.1">
    <property type="nucleotide sequence ID" value="NZ_BAAAYG010000005.1"/>
</dbReference>
<dbReference type="Proteomes" id="UP001501736">
    <property type="component" value="Unassembled WGS sequence"/>
</dbReference>
<keyword evidence="7" id="KW-1185">Reference proteome</keyword>
<dbReference type="CDD" id="cd16914">
    <property type="entry name" value="EcfT"/>
    <property type="match status" value="1"/>
</dbReference>
<evidence type="ECO:0000256" key="5">
    <source>
        <dbReference type="SAM" id="Phobius"/>
    </source>
</evidence>
<organism evidence="6 7">
    <name type="scientific">Nesterenkonia halobia</name>
    <dbReference type="NCBI Taxonomy" id="37922"/>
    <lineage>
        <taxon>Bacteria</taxon>
        <taxon>Bacillati</taxon>
        <taxon>Actinomycetota</taxon>
        <taxon>Actinomycetes</taxon>
        <taxon>Micrococcales</taxon>
        <taxon>Micrococcaceae</taxon>
        <taxon>Nesterenkonia</taxon>
    </lineage>
</organism>
<feature type="transmembrane region" description="Helical" evidence="5">
    <location>
        <begin position="20"/>
        <end position="38"/>
    </location>
</feature>
<protein>
    <submittedName>
        <fullName evidence="6">Energy-coupling factor transporter transmembrane protein EcfT</fullName>
    </submittedName>
</protein>
<sequence>MASTPLIPLHRPGDSPVHRMPVSAKFAVLLVLALALSLRREDPWIVAAAWALAVLGHLASGATAVALLHRLWGLRWLVLLLTVPQLIFLSGAETALNVARVTALILLAGLLTLTTSTEAVLDAVERALHPLRRLGVDPERVSLALSLTIRSVPTILGFHAEIRQAQRARGARGGPWTTIMPLLVMTLRHAERTAEALTARGVR</sequence>
<evidence type="ECO:0000256" key="2">
    <source>
        <dbReference type="ARBA" id="ARBA00022692"/>
    </source>
</evidence>
<feature type="transmembrane region" description="Helical" evidence="5">
    <location>
        <begin position="45"/>
        <end position="67"/>
    </location>
</feature>
<evidence type="ECO:0000256" key="3">
    <source>
        <dbReference type="ARBA" id="ARBA00022989"/>
    </source>
</evidence>
<evidence type="ECO:0000256" key="1">
    <source>
        <dbReference type="ARBA" id="ARBA00004141"/>
    </source>
</evidence>
<accession>A0ABP6RCH2</accession>
<dbReference type="EMBL" id="BAAAYG010000005">
    <property type="protein sequence ID" value="GAA3284784.1"/>
    <property type="molecule type" value="Genomic_DNA"/>
</dbReference>
<evidence type="ECO:0000256" key="4">
    <source>
        <dbReference type="ARBA" id="ARBA00023136"/>
    </source>
</evidence>
<comment type="subcellular location">
    <subcellularLocation>
        <location evidence="1">Membrane</location>
        <topology evidence="1">Multi-pass membrane protein</topology>
    </subcellularLocation>
</comment>
<dbReference type="Pfam" id="PF02361">
    <property type="entry name" value="CbiQ"/>
    <property type="match status" value="1"/>
</dbReference>
<feature type="transmembrane region" description="Helical" evidence="5">
    <location>
        <begin position="101"/>
        <end position="121"/>
    </location>
</feature>
<evidence type="ECO:0000313" key="6">
    <source>
        <dbReference type="EMBL" id="GAA3284784.1"/>
    </source>
</evidence>
<keyword evidence="3 5" id="KW-1133">Transmembrane helix</keyword>
<evidence type="ECO:0000313" key="7">
    <source>
        <dbReference type="Proteomes" id="UP001501736"/>
    </source>
</evidence>
<dbReference type="PANTHER" id="PTHR33514">
    <property type="entry name" value="PROTEIN ABCI12, CHLOROPLASTIC"/>
    <property type="match status" value="1"/>
</dbReference>
<comment type="caution">
    <text evidence="6">The sequence shown here is derived from an EMBL/GenBank/DDBJ whole genome shotgun (WGS) entry which is preliminary data.</text>
</comment>
<reference evidence="7" key="1">
    <citation type="journal article" date="2019" name="Int. J. Syst. Evol. Microbiol.">
        <title>The Global Catalogue of Microorganisms (GCM) 10K type strain sequencing project: providing services to taxonomists for standard genome sequencing and annotation.</title>
        <authorList>
            <consortium name="The Broad Institute Genomics Platform"/>
            <consortium name="The Broad Institute Genome Sequencing Center for Infectious Disease"/>
            <person name="Wu L."/>
            <person name="Ma J."/>
        </authorList>
    </citation>
    <scope>NUCLEOTIDE SEQUENCE [LARGE SCALE GENOMIC DNA]</scope>
    <source>
        <strain evidence="7">JCM 11483</strain>
    </source>
</reference>
<dbReference type="InterPro" id="IPR003339">
    <property type="entry name" value="ABC/ECF_trnsptr_transmembrane"/>
</dbReference>
<name>A0ABP6RCH2_9MICC</name>
<keyword evidence="4 5" id="KW-0472">Membrane</keyword>
<dbReference type="PANTHER" id="PTHR33514:SF13">
    <property type="entry name" value="PROTEIN ABCI12, CHLOROPLASTIC"/>
    <property type="match status" value="1"/>
</dbReference>
<feature type="transmembrane region" description="Helical" evidence="5">
    <location>
        <begin position="73"/>
        <end position="89"/>
    </location>
</feature>